<dbReference type="RefSeq" id="WP_328661942.1">
    <property type="nucleotide sequence ID" value="NZ_BAAATN010000022.1"/>
</dbReference>
<dbReference type="InterPro" id="IPR029061">
    <property type="entry name" value="THDP-binding"/>
</dbReference>
<dbReference type="SUPFAM" id="SSF52518">
    <property type="entry name" value="Thiamin diphosphate-binding fold (THDP-binding)"/>
    <property type="match status" value="2"/>
</dbReference>
<dbReference type="Gene3D" id="3.40.50.1220">
    <property type="entry name" value="TPP-binding domain"/>
    <property type="match status" value="1"/>
</dbReference>
<gene>
    <name evidence="8" type="ORF">ACFPRC_36795</name>
</gene>
<proteinExistence type="inferred from homology"/>
<evidence type="ECO:0000313" key="8">
    <source>
        <dbReference type="EMBL" id="MFC5020376.1"/>
    </source>
</evidence>
<dbReference type="PROSITE" id="PS00187">
    <property type="entry name" value="TPP_ENZYMES"/>
    <property type="match status" value="1"/>
</dbReference>
<dbReference type="Proteomes" id="UP001595855">
    <property type="component" value="Unassembled WGS sequence"/>
</dbReference>
<keyword evidence="3 4" id="KW-0786">Thiamine pyrophosphate</keyword>
<protein>
    <submittedName>
        <fullName evidence="8">Thiamine pyrophosphate-binding protein</fullName>
    </submittedName>
</protein>
<dbReference type="InterPro" id="IPR012001">
    <property type="entry name" value="Thiamin_PyroP_enz_TPP-bd_dom"/>
</dbReference>
<dbReference type="PANTHER" id="PTHR18968">
    <property type="entry name" value="THIAMINE PYROPHOSPHATE ENZYMES"/>
    <property type="match status" value="1"/>
</dbReference>
<organism evidence="8 9">
    <name type="scientific">Streptomyces lienomycini</name>
    <dbReference type="NCBI Taxonomy" id="284035"/>
    <lineage>
        <taxon>Bacteria</taxon>
        <taxon>Bacillati</taxon>
        <taxon>Actinomycetota</taxon>
        <taxon>Actinomycetes</taxon>
        <taxon>Kitasatosporales</taxon>
        <taxon>Streptomycetaceae</taxon>
        <taxon>Streptomyces</taxon>
    </lineage>
</organism>
<comment type="similarity">
    <text evidence="2 4">Belongs to the TPP enzyme family.</text>
</comment>
<evidence type="ECO:0000256" key="1">
    <source>
        <dbReference type="ARBA" id="ARBA00001964"/>
    </source>
</evidence>
<dbReference type="PANTHER" id="PTHR18968:SF13">
    <property type="entry name" value="ACETOLACTATE SYNTHASE CATALYTIC SUBUNIT, MITOCHONDRIAL"/>
    <property type="match status" value="1"/>
</dbReference>
<feature type="domain" description="Thiamine pyrophosphate enzyme N-terminal TPP-binding" evidence="7">
    <location>
        <begin position="5"/>
        <end position="116"/>
    </location>
</feature>
<evidence type="ECO:0000256" key="4">
    <source>
        <dbReference type="RuleBase" id="RU362132"/>
    </source>
</evidence>
<dbReference type="EMBL" id="JBHSJO010000003">
    <property type="protein sequence ID" value="MFC5020376.1"/>
    <property type="molecule type" value="Genomic_DNA"/>
</dbReference>
<dbReference type="Pfam" id="PF00205">
    <property type="entry name" value="TPP_enzyme_M"/>
    <property type="match status" value="1"/>
</dbReference>
<dbReference type="Pfam" id="PF02775">
    <property type="entry name" value="TPP_enzyme_C"/>
    <property type="match status" value="1"/>
</dbReference>
<dbReference type="InterPro" id="IPR011766">
    <property type="entry name" value="TPP_enzyme_TPP-bd"/>
</dbReference>
<evidence type="ECO:0000259" key="7">
    <source>
        <dbReference type="Pfam" id="PF02776"/>
    </source>
</evidence>
<accession>A0ABV9X869</accession>
<dbReference type="InterPro" id="IPR029035">
    <property type="entry name" value="DHS-like_NAD/FAD-binding_dom"/>
</dbReference>
<dbReference type="InterPro" id="IPR000399">
    <property type="entry name" value="TPP-bd_CS"/>
</dbReference>
<sequence>MARQGNAAIIEQFIADGIPFMFGNPGTVEQGFLDALEEYDDLQYILTLQETVAAGIADGYARATGRPALLQLHSGVGLGNAIGMLYQAKRGHSPILTIAGESGVRYEAMDAQMAADLVAMAKPVTKYATRVTDPSSVLRVLRRAMKMAMTPPMGPVFVALPLDVLDALNTEQIVPTSLPSTRTAPAAALVAQASRLLTGAERPVVLVGDGVAASGAQEELVQVAEQLGADIYGVNYSEVNLDVTHPLYRGDLGHMFGSVSTAAVKDADAVLVVGTYTFPEVFPDTGDPFRADARIVHIDLDDYEIAKNHPVTLGLVADPRETLSALRARLAGDLSELDRAAALERLRARRAERPATAADDGSLLHAFLRELAGQVPDDVMVFDEALTASGALAAHLPGRRPGHWFSTRGGSLGVGIPGAMGVKLAHPDKTVIGFTGDGGSMYTFQALYTAVRHGIGAKFVICNNRGYKLLDHNIEQYWRERDVAPHAYPTPFDLSHPDLGFARIAEGFGVDALRVDDHGQVGDAVKRMLADDKPFLIDLRTTEGGPRG</sequence>
<reference evidence="9" key="1">
    <citation type="journal article" date="2019" name="Int. J. Syst. Evol. Microbiol.">
        <title>The Global Catalogue of Microorganisms (GCM) 10K type strain sequencing project: providing services to taxonomists for standard genome sequencing and annotation.</title>
        <authorList>
            <consortium name="The Broad Institute Genomics Platform"/>
            <consortium name="The Broad Institute Genome Sequencing Center for Infectious Disease"/>
            <person name="Wu L."/>
            <person name="Ma J."/>
        </authorList>
    </citation>
    <scope>NUCLEOTIDE SEQUENCE [LARGE SCALE GENOMIC DNA]</scope>
    <source>
        <strain evidence="9">CGMCC 4.1542</strain>
    </source>
</reference>
<evidence type="ECO:0000259" key="6">
    <source>
        <dbReference type="Pfam" id="PF02775"/>
    </source>
</evidence>
<dbReference type="CDD" id="cd02002">
    <property type="entry name" value="TPP_BFDC"/>
    <property type="match status" value="1"/>
</dbReference>
<feature type="domain" description="Thiamine pyrophosphate enzyme central" evidence="5">
    <location>
        <begin position="190"/>
        <end position="326"/>
    </location>
</feature>
<dbReference type="InterPro" id="IPR045229">
    <property type="entry name" value="TPP_enz"/>
</dbReference>
<keyword evidence="9" id="KW-1185">Reference proteome</keyword>
<comment type="cofactor">
    <cofactor evidence="1">
        <name>thiamine diphosphate</name>
        <dbReference type="ChEBI" id="CHEBI:58937"/>
    </cofactor>
</comment>
<comment type="caution">
    <text evidence="8">The sequence shown here is derived from an EMBL/GenBank/DDBJ whole genome shotgun (WGS) entry which is preliminary data.</text>
</comment>
<dbReference type="Gene3D" id="3.40.50.970">
    <property type="match status" value="2"/>
</dbReference>
<evidence type="ECO:0000256" key="3">
    <source>
        <dbReference type="ARBA" id="ARBA00023052"/>
    </source>
</evidence>
<dbReference type="InterPro" id="IPR012000">
    <property type="entry name" value="Thiamin_PyroP_enz_cen_dom"/>
</dbReference>
<dbReference type="SUPFAM" id="SSF52467">
    <property type="entry name" value="DHS-like NAD/FAD-binding domain"/>
    <property type="match status" value="1"/>
</dbReference>
<dbReference type="CDD" id="cd07035">
    <property type="entry name" value="TPP_PYR_POX_like"/>
    <property type="match status" value="1"/>
</dbReference>
<feature type="domain" description="Thiamine pyrophosphate enzyme TPP-binding" evidence="6">
    <location>
        <begin position="391"/>
        <end position="538"/>
    </location>
</feature>
<evidence type="ECO:0000256" key="2">
    <source>
        <dbReference type="ARBA" id="ARBA00007812"/>
    </source>
</evidence>
<evidence type="ECO:0000259" key="5">
    <source>
        <dbReference type="Pfam" id="PF00205"/>
    </source>
</evidence>
<dbReference type="Pfam" id="PF02776">
    <property type="entry name" value="TPP_enzyme_N"/>
    <property type="match status" value="1"/>
</dbReference>
<name>A0ABV9X869_9ACTN</name>
<evidence type="ECO:0000313" key="9">
    <source>
        <dbReference type="Proteomes" id="UP001595855"/>
    </source>
</evidence>